<organism evidence="1 2">
    <name type="scientific">Corallococcus coralloides (strain ATCC 25202 / DSM 2259 / NBRC 100086 / M2)</name>
    <name type="common">Myxococcus coralloides</name>
    <dbReference type="NCBI Taxonomy" id="1144275"/>
    <lineage>
        <taxon>Bacteria</taxon>
        <taxon>Pseudomonadati</taxon>
        <taxon>Myxococcota</taxon>
        <taxon>Myxococcia</taxon>
        <taxon>Myxococcales</taxon>
        <taxon>Cystobacterineae</taxon>
        <taxon>Myxococcaceae</taxon>
        <taxon>Corallococcus</taxon>
    </lineage>
</organism>
<dbReference type="InParanoid" id="H8N112"/>
<dbReference type="EMBL" id="CP003389">
    <property type="protein sequence ID" value="AFE07183.1"/>
    <property type="molecule type" value="Genomic_DNA"/>
</dbReference>
<evidence type="ECO:0000313" key="2">
    <source>
        <dbReference type="Proteomes" id="UP000007587"/>
    </source>
</evidence>
<gene>
    <name evidence="1" type="ordered locus">COCOR_06868</name>
</gene>
<dbReference type="AlphaFoldDB" id="H8N112"/>
<sequence>MFFGDYRYEPESKRFYFSLSTSSARVENLHVDLSKAIGDQDKLFFEAGKKHFRIWTAVNGKPTDAIDWFTVEKLLFEHWRGEIQIHGLTSHREFLKFQLLYVGISKQDDSFSRLFQNGHEKRTKILSNETQKRAAARLTDELFIFFFDVQQTHVRTIEDADDVDRVFEEPYVDKARLVADAEKAFVKILDTSYNTIKYKQYPKGVDGLHGAGLDAYVYWIDEDVEFTTSSETVRGAHVGDGMNPMSADVILISGDKVSLVKPDTAED</sequence>
<reference evidence="2" key="2">
    <citation type="submission" date="2012-03" db="EMBL/GenBank/DDBJ databases">
        <title>Genome sequence of the fruiting myxobacterium Corallococcus coralloides DSM 2259.</title>
        <authorList>
            <person name="Huntley S."/>
            <person name="Zhang Y."/>
            <person name="Treuner-Lange A."/>
            <person name="Sensen C.W."/>
            <person name="Sogaard-Andersen L."/>
        </authorList>
    </citation>
    <scope>NUCLEOTIDE SEQUENCE [LARGE SCALE GENOMIC DNA]</scope>
    <source>
        <strain evidence="2">ATCC 25202 / DSM 2259 / NBRC 100086 / M2</strain>
    </source>
</reference>
<proteinExistence type="predicted"/>
<dbReference type="KEGG" id="ccx:COCOR_06868"/>
<name>H8N112_CORCM</name>
<reference evidence="1 2" key="1">
    <citation type="journal article" date="2012" name="J. Bacteriol.">
        <title>Complete Genome Sequence of the Fruiting Myxobacterium Corallococcus coralloides DSM 2259.</title>
        <authorList>
            <person name="Huntley S."/>
            <person name="Zhang Y."/>
            <person name="Treuner-Lange A."/>
            <person name="Kneip S."/>
            <person name="Sensen C.W."/>
            <person name="Sogaard-Andersen L."/>
        </authorList>
    </citation>
    <scope>NUCLEOTIDE SEQUENCE [LARGE SCALE GENOMIC DNA]</scope>
    <source>
        <strain evidence="2">ATCC 25202 / DSM 2259 / NBRC 100086 / M2</strain>
    </source>
</reference>
<evidence type="ECO:0000313" key="1">
    <source>
        <dbReference type="EMBL" id="AFE07183.1"/>
    </source>
</evidence>
<dbReference type="eggNOG" id="ENOG50337C5">
    <property type="taxonomic scope" value="Bacteria"/>
</dbReference>
<dbReference type="Proteomes" id="UP000007587">
    <property type="component" value="Chromosome"/>
</dbReference>
<keyword evidence="2" id="KW-1185">Reference proteome</keyword>
<protein>
    <submittedName>
        <fullName evidence="1">Uncharacterized protein</fullName>
    </submittedName>
</protein>
<accession>H8N112</accession>
<dbReference type="HOGENOM" id="CLU_074538_0_0_7"/>